<dbReference type="Gene3D" id="3.40.1690.10">
    <property type="entry name" value="secretion proteins EscU"/>
    <property type="match status" value="1"/>
</dbReference>
<feature type="transmembrane region" description="Helical" evidence="3">
    <location>
        <begin position="32"/>
        <end position="60"/>
    </location>
</feature>
<dbReference type="Gene3D" id="6.10.250.2080">
    <property type="match status" value="1"/>
</dbReference>
<feature type="region of interest" description="Disordered" evidence="2">
    <location>
        <begin position="1"/>
        <end position="22"/>
    </location>
</feature>
<dbReference type="AlphaFoldDB" id="A0A2W5NMI1"/>
<accession>A0A2W5NMI1</accession>
<comment type="caution">
    <text evidence="4">The sequence shown here is derived from an EMBL/GenBank/DDBJ whole genome shotgun (WGS) entry which is preliminary data.</text>
</comment>
<feature type="transmembrane region" description="Helical" evidence="3">
    <location>
        <begin position="80"/>
        <end position="104"/>
    </location>
</feature>
<keyword evidence="4" id="KW-0282">Flagellum</keyword>
<evidence type="ECO:0000313" key="4">
    <source>
        <dbReference type="EMBL" id="PZQ54682.1"/>
    </source>
</evidence>
<evidence type="ECO:0000256" key="2">
    <source>
        <dbReference type="SAM" id="MobiDB-lite"/>
    </source>
</evidence>
<dbReference type="GO" id="GO:0005886">
    <property type="term" value="C:plasma membrane"/>
    <property type="evidence" value="ECO:0007669"/>
    <property type="project" value="TreeGrafter"/>
</dbReference>
<dbReference type="InterPro" id="IPR006135">
    <property type="entry name" value="T3SS_substrate_exporter"/>
</dbReference>
<sequence length="380" mass="41394">MSEQEGEKSFAPSEKRKREAAKRGDVIRSRELATAAAVAIGAVWLMAAGPWMLDLLAAVLRAGFTWNRTALDDFTPGAALMGALLAVLPPLLLLGAIVILASLLSQLGFGEGRWVGGNLAPKASRINPVSGLKRMFGPTGLIEMTKGIAKVALLGTIAWIWAEDYLESLARLGRGNLFGELAYAWNALVRLLFWLSAGLFSIALVDLPVQLVRRMLRLKMTLQDVREEAKESEGSPEKKAAIRERQRRIAMGGLLPAMKEAQFIVANPAHFAVALAYDPAKAPAPVVIAKGRGERALAMREMAAEFAVPVLRYPALARSVYFTTREKQMIREDHYAAVAAILAFVLALKRGENRHPPEVSVPITVRFDADGRLDPRQTSP</sequence>
<dbReference type="SUPFAM" id="SSF160544">
    <property type="entry name" value="EscU C-terminal domain-like"/>
    <property type="match status" value="1"/>
</dbReference>
<dbReference type="Proteomes" id="UP000249082">
    <property type="component" value="Unassembled WGS sequence"/>
</dbReference>
<dbReference type="GO" id="GO:0009306">
    <property type="term" value="P:protein secretion"/>
    <property type="evidence" value="ECO:0007669"/>
    <property type="project" value="InterPro"/>
</dbReference>
<dbReference type="PANTHER" id="PTHR30531:SF12">
    <property type="entry name" value="FLAGELLAR BIOSYNTHETIC PROTEIN FLHB"/>
    <property type="match status" value="1"/>
</dbReference>
<protein>
    <submittedName>
        <fullName evidence="4">Flagellar biosynthesis protein</fullName>
    </submittedName>
</protein>
<dbReference type="InterPro" id="IPR029025">
    <property type="entry name" value="T3SS_substrate_exporter_C"/>
</dbReference>
<keyword evidence="3" id="KW-0472">Membrane</keyword>
<gene>
    <name evidence="4" type="ORF">DI555_11670</name>
</gene>
<reference evidence="4 5" key="1">
    <citation type="submission" date="2017-08" db="EMBL/GenBank/DDBJ databases">
        <title>Infants hospitalized years apart are colonized by the same room-sourced microbial strains.</title>
        <authorList>
            <person name="Brooks B."/>
            <person name="Olm M.R."/>
            <person name="Firek B.A."/>
            <person name="Baker R."/>
            <person name="Thomas B.C."/>
            <person name="Morowitz M.J."/>
            <person name="Banfield J.F."/>
        </authorList>
    </citation>
    <scope>NUCLEOTIDE SEQUENCE [LARGE SCALE GENOMIC DNA]</scope>
    <source>
        <strain evidence="4">S2_005_002_R2_33</strain>
    </source>
</reference>
<proteinExistence type="inferred from homology"/>
<dbReference type="Pfam" id="PF01312">
    <property type="entry name" value="Bac_export_2"/>
    <property type="match status" value="1"/>
</dbReference>
<keyword evidence="4" id="KW-0969">Cilium</keyword>
<organism evidence="4 5">
    <name type="scientific">Novosphingobium pentaromativorans</name>
    <dbReference type="NCBI Taxonomy" id="205844"/>
    <lineage>
        <taxon>Bacteria</taxon>
        <taxon>Pseudomonadati</taxon>
        <taxon>Pseudomonadota</taxon>
        <taxon>Alphaproteobacteria</taxon>
        <taxon>Sphingomonadales</taxon>
        <taxon>Sphingomonadaceae</taxon>
        <taxon>Novosphingobium</taxon>
    </lineage>
</organism>
<evidence type="ECO:0000256" key="3">
    <source>
        <dbReference type="SAM" id="Phobius"/>
    </source>
</evidence>
<keyword evidence="4" id="KW-0966">Cell projection</keyword>
<dbReference type="PRINTS" id="PR00950">
    <property type="entry name" value="TYPE3IMSPROT"/>
</dbReference>
<dbReference type="PANTHER" id="PTHR30531">
    <property type="entry name" value="FLAGELLAR BIOSYNTHETIC PROTEIN FLHB"/>
    <property type="match status" value="1"/>
</dbReference>
<evidence type="ECO:0000313" key="5">
    <source>
        <dbReference type="Proteomes" id="UP000249082"/>
    </source>
</evidence>
<dbReference type="EMBL" id="QFPX01000008">
    <property type="protein sequence ID" value="PZQ54682.1"/>
    <property type="molecule type" value="Genomic_DNA"/>
</dbReference>
<name>A0A2W5NMI1_9SPHN</name>
<comment type="similarity">
    <text evidence="1">Belongs to the type III secretion exporter family.</text>
</comment>
<keyword evidence="3" id="KW-0812">Transmembrane</keyword>
<evidence type="ECO:0000256" key="1">
    <source>
        <dbReference type="ARBA" id="ARBA00010690"/>
    </source>
</evidence>
<feature type="transmembrane region" description="Helical" evidence="3">
    <location>
        <begin position="182"/>
        <end position="209"/>
    </location>
</feature>
<keyword evidence="3" id="KW-1133">Transmembrane helix</keyword>